<sequence length="103" mass="12033">MYILKRKPKVCKYSCIESYQKLFFLSHFYNYARCNRFDDPFSLSDPAGWQVPPIAAEHHQLPLKTTSKHLAGSGSKPDLNVPRELTIVWMERQHILPNIFPQT</sequence>
<dbReference type="Proteomes" id="UP000827986">
    <property type="component" value="Unassembled WGS sequence"/>
</dbReference>
<comment type="caution">
    <text evidence="1">The sequence shown here is derived from an EMBL/GenBank/DDBJ whole genome shotgun (WGS) entry which is preliminary data.</text>
</comment>
<evidence type="ECO:0000313" key="1">
    <source>
        <dbReference type="EMBL" id="KAH1187477.1"/>
    </source>
</evidence>
<reference evidence="1" key="1">
    <citation type="submission" date="2021-09" db="EMBL/GenBank/DDBJ databases">
        <title>The genome of Mauremys mutica provides insights into the evolution of semi-aquatic lifestyle.</title>
        <authorList>
            <person name="Gong S."/>
            <person name="Gao Y."/>
        </authorList>
    </citation>
    <scope>NUCLEOTIDE SEQUENCE</scope>
    <source>
        <strain evidence="1">MM-2020</strain>
        <tissue evidence="1">Muscle</tissue>
    </source>
</reference>
<gene>
    <name evidence="1" type="ORF">KIL84_020226</name>
</gene>
<name>A0A9D3XWS8_9SAUR</name>
<protein>
    <submittedName>
        <fullName evidence="1">Uncharacterized protein</fullName>
    </submittedName>
</protein>
<evidence type="ECO:0000313" key="2">
    <source>
        <dbReference type="Proteomes" id="UP000827986"/>
    </source>
</evidence>
<keyword evidence="2" id="KW-1185">Reference proteome</keyword>
<dbReference type="AlphaFoldDB" id="A0A9D3XWS8"/>
<proteinExistence type="predicted"/>
<accession>A0A9D3XWS8</accession>
<organism evidence="1 2">
    <name type="scientific">Mauremys mutica</name>
    <name type="common">yellowpond turtle</name>
    <dbReference type="NCBI Taxonomy" id="74926"/>
    <lineage>
        <taxon>Eukaryota</taxon>
        <taxon>Metazoa</taxon>
        <taxon>Chordata</taxon>
        <taxon>Craniata</taxon>
        <taxon>Vertebrata</taxon>
        <taxon>Euteleostomi</taxon>
        <taxon>Archelosauria</taxon>
        <taxon>Testudinata</taxon>
        <taxon>Testudines</taxon>
        <taxon>Cryptodira</taxon>
        <taxon>Durocryptodira</taxon>
        <taxon>Testudinoidea</taxon>
        <taxon>Geoemydidae</taxon>
        <taxon>Geoemydinae</taxon>
        <taxon>Mauremys</taxon>
    </lineage>
</organism>
<dbReference type="EMBL" id="JAHDVG010000463">
    <property type="protein sequence ID" value="KAH1187477.1"/>
    <property type="molecule type" value="Genomic_DNA"/>
</dbReference>